<dbReference type="GeneID" id="72064561"/>
<keyword evidence="4" id="KW-1185">Reference proteome</keyword>
<proteinExistence type="predicted"/>
<evidence type="ECO:0000313" key="4">
    <source>
        <dbReference type="Proteomes" id="UP000829364"/>
    </source>
</evidence>
<dbReference type="RefSeq" id="XP_047839614.1">
    <property type="nucleotide sequence ID" value="XM_047983642.1"/>
</dbReference>
<organism evidence="3 4">
    <name type="scientific">Purpureocillium takamizusanense</name>
    <dbReference type="NCBI Taxonomy" id="2060973"/>
    <lineage>
        <taxon>Eukaryota</taxon>
        <taxon>Fungi</taxon>
        <taxon>Dikarya</taxon>
        <taxon>Ascomycota</taxon>
        <taxon>Pezizomycotina</taxon>
        <taxon>Sordariomycetes</taxon>
        <taxon>Hypocreomycetidae</taxon>
        <taxon>Hypocreales</taxon>
        <taxon>Ophiocordycipitaceae</taxon>
        <taxon>Purpureocillium</taxon>
    </lineage>
</organism>
<feature type="region of interest" description="Disordered" evidence="1">
    <location>
        <begin position="328"/>
        <end position="371"/>
    </location>
</feature>
<feature type="domain" description="C2H2-type" evidence="2">
    <location>
        <begin position="254"/>
        <end position="277"/>
    </location>
</feature>
<dbReference type="EMBL" id="CP086355">
    <property type="protein sequence ID" value="UNI16133.1"/>
    <property type="molecule type" value="Genomic_DNA"/>
</dbReference>
<evidence type="ECO:0000259" key="2">
    <source>
        <dbReference type="PROSITE" id="PS00028"/>
    </source>
</evidence>
<dbReference type="Proteomes" id="UP000829364">
    <property type="component" value="Chromosome 2"/>
</dbReference>
<dbReference type="OrthoDB" id="5424797at2759"/>
<feature type="compositionally biased region" description="Basic and acidic residues" evidence="1">
    <location>
        <begin position="336"/>
        <end position="356"/>
    </location>
</feature>
<dbReference type="KEGG" id="ptkz:JDV02_002600"/>
<protein>
    <recommendedName>
        <fullName evidence="2">C2H2-type domain-containing protein</fullName>
    </recommendedName>
</protein>
<sequence length="407" mass="44354">MSTTPSGTDAPPPPPPPRDIRSFFTLRPQQPSQQPPPPPSQLPMQDQDHDHYHHQHHPWPRSRTPTKRSSPTGSSDDEDPLSGGSARGAFRLAPPASSATSRIAVMLPAPSAARALSPGRPVVSDLVPRPRPHGGHPSAVKKETPVPLPRMPNLNPAASTSAPVLRGAPPASVGGRGRPKGWKPGMSYSVMRGNEPHGSAGRPRSAKPRVGPGHHSSLPPGTVIRRRGRPPKAPSPPPDAVYRSLRPQFVDFLCEWAGCRAELHNLETLRRHVWAVHGRSETCRWAKCAARDPPATLATGDELRRHVDEAHLVPFAWHIGDGPQNCLASRERKGRRGSENDDDHGRVPTFLLDRDGNQVTPSVQGQQTEDLTTWRINRRKLKDLLIRRNDALPDEDSSDEPGDDGDG</sequence>
<feature type="compositionally biased region" description="Polar residues" evidence="1">
    <location>
        <begin position="357"/>
        <end position="371"/>
    </location>
</feature>
<feature type="region of interest" description="Disordered" evidence="1">
    <location>
        <begin position="1"/>
        <end position="242"/>
    </location>
</feature>
<feature type="compositionally biased region" description="Basic residues" evidence="1">
    <location>
        <begin position="52"/>
        <end position="66"/>
    </location>
</feature>
<name>A0A9Q8Q9P8_9HYPO</name>
<feature type="compositionally biased region" description="Acidic residues" evidence="1">
    <location>
        <begin position="392"/>
        <end position="407"/>
    </location>
</feature>
<gene>
    <name evidence="3" type="ORF">JDV02_002600</name>
</gene>
<evidence type="ECO:0000256" key="1">
    <source>
        <dbReference type="SAM" id="MobiDB-lite"/>
    </source>
</evidence>
<feature type="region of interest" description="Disordered" evidence="1">
    <location>
        <begin position="385"/>
        <end position="407"/>
    </location>
</feature>
<dbReference type="PROSITE" id="PS00028">
    <property type="entry name" value="ZINC_FINGER_C2H2_1"/>
    <property type="match status" value="1"/>
</dbReference>
<accession>A0A9Q8Q9P8</accession>
<dbReference type="InterPro" id="IPR013087">
    <property type="entry name" value="Znf_C2H2_type"/>
</dbReference>
<feature type="compositionally biased region" description="Low complexity" evidence="1">
    <location>
        <begin position="107"/>
        <end position="121"/>
    </location>
</feature>
<reference evidence="3" key="1">
    <citation type="submission" date="2021-11" db="EMBL/GenBank/DDBJ databases">
        <title>Purpureocillium_takamizusanense_genome.</title>
        <authorList>
            <person name="Nguyen N.-H."/>
        </authorList>
    </citation>
    <scope>NUCLEOTIDE SEQUENCE</scope>
    <source>
        <strain evidence="3">PT3</strain>
    </source>
</reference>
<dbReference type="AlphaFoldDB" id="A0A9Q8Q9P8"/>
<evidence type="ECO:0000313" key="3">
    <source>
        <dbReference type="EMBL" id="UNI16133.1"/>
    </source>
</evidence>